<dbReference type="RefSeq" id="WP_139301303.1">
    <property type="nucleotide sequence ID" value="NZ_FSRL01000001.1"/>
</dbReference>
<evidence type="ECO:0000313" key="5">
    <source>
        <dbReference type="Proteomes" id="UP000184932"/>
    </source>
</evidence>
<accession>A0A1N6HLL7</accession>
<keyword evidence="1" id="KW-0175">Coiled coil</keyword>
<feature type="transmembrane region" description="Helical" evidence="3">
    <location>
        <begin position="138"/>
        <end position="160"/>
    </location>
</feature>
<evidence type="ECO:0000313" key="4">
    <source>
        <dbReference type="EMBL" id="SIO20626.1"/>
    </source>
</evidence>
<feature type="compositionally biased region" description="Basic and acidic residues" evidence="2">
    <location>
        <begin position="1"/>
        <end position="20"/>
    </location>
</feature>
<evidence type="ECO:0008006" key="6">
    <source>
        <dbReference type="Google" id="ProtNLM"/>
    </source>
</evidence>
<keyword evidence="5" id="KW-1185">Reference proteome</keyword>
<keyword evidence="3" id="KW-1133">Transmembrane helix</keyword>
<gene>
    <name evidence="4" type="ORF">SAMN05444002_3490</name>
</gene>
<evidence type="ECO:0000256" key="3">
    <source>
        <dbReference type="SAM" id="Phobius"/>
    </source>
</evidence>
<feature type="region of interest" description="Disordered" evidence="2">
    <location>
        <begin position="1"/>
        <end position="132"/>
    </location>
</feature>
<name>A0A1N6HLL7_9RHOB</name>
<feature type="compositionally biased region" description="Low complexity" evidence="2">
    <location>
        <begin position="117"/>
        <end position="132"/>
    </location>
</feature>
<evidence type="ECO:0000256" key="1">
    <source>
        <dbReference type="SAM" id="Coils"/>
    </source>
</evidence>
<feature type="compositionally biased region" description="Basic and acidic residues" evidence="2">
    <location>
        <begin position="48"/>
        <end position="62"/>
    </location>
</feature>
<proteinExistence type="predicted"/>
<feature type="compositionally biased region" description="Low complexity" evidence="2">
    <location>
        <begin position="63"/>
        <end position="72"/>
    </location>
</feature>
<dbReference type="Proteomes" id="UP000184932">
    <property type="component" value="Unassembled WGS sequence"/>
</dbReference>
<dbReference type="OrthoDB" id="7659420at2"/>
<keyword evidence="3" id="KW-0472">Membrane</keyword>
<dbReference type="EMBL" id="FSRL01000001">
    <property type="protein sequence ID" value="SIO20626.1"/>
    <property type="molecule type" value="Genomic_DNA"/>
</dbReference>
<dbReference type="AlphaFoldDB" id="A0A1N6HLL7"/>
<evidence type="ECO:0000256" key="2">
    <source>
        <dbReference type="SAM" id="MobiDB-lite"/>
    </source>
</evidence>
<keyword evidence="3" id="KW-0812">Transmembrane</keyword>
<organism evidence="4 5">
    <name type="scientific">Vannielia litorea</name>
    <dbReference type="NCBI Taxonomy" id="1217970"/>
    <lineage>
        <taxon>Bacteria</taxon>
        <taxon>Pseudomonadati</taxon>
        <taxon>Pseudomonadota</taxon>
        <taxon>Alphaproteobacteria</taxon>
        <taxon>Rhodobacterales</taxon>
        <taxon>Paracoccaceae</taxon>
        <taxon>Vannielia</taxon>
    </lineage>
</organism>
<feature type="coiled-coil region" evidence="1">
    <location>
        <begin position="221"/>
        <end position="286"/>
    </location>
</feature>
<sequence length="462" mass="46687">MAGSDDKPEENVEKAGKEAPKTAGKASGRKTPPKQATTPEEDAPDSTSEERAPEAVEAKDAPSGDPAAPGAPLELSDPMKLGPSGKGEDAGEPAPEIGSDESTAQKPADVPDLTTSPEPEATPDAPAAAAPAPQKSGVVPMVFGGVLAGLIGFAAAWYIWGQGDSSAALEGRLTEQEEATAALRGELGGKASAETLAALEARVASIEAAPAADTSESEARVAAQAEALAALSARIEALEKAPVEGSQDPAAQAALAAYGREVEALRKEMSEQMTRMNAVLEAAKETEAQAAARQEEAAAAAARAAEQQAMLEVSQALDNGTAYDAPLGRISSAEVPEGLAAHAAEGVLTLDALKASFPAAARNALKIAREETAGEDGGGFGSWITRQVGARSLEPKEGDDPDAVLSRAEAALNAGDLGATLQELAALPPGGQQAMDQWIAQATRRNDAVTGASALSDTLASN</sequence>
<dbReference type="STRING" id="1217970.SAMN05444002_3490"/>
<protein>
    <recommendedName>
        <fullName evidence="6">Mitochondrial inner membrane protein</fullName>
    </recommendedName>
</protein>
<reference evidence="5" key="1">
    <citation type="submission" date="2016-11" db="EMBL/GenBank/DDBJ databases">
        <authorList>
            <person name="Varghese N."/>
            <person name="Submissions S."/>
        </authorList>
    </citation>
    <scope>NUCLEOTIDE SEQUENCE [LARGE SCALE GENOMIC DNA]</scope>
    <source>
        <strain evidence="5">DSM 29440</strain>
    </source>
</reference>